<sequence>MRWQRWPPSWHLDPLRSIAPRRPNPPQTGSAPPAPEPPSGTGRLRPGQGFADLSGSPAHPRPGPRAGPRRRGRPERQRVAHPACQPLPMAAKPSPGPTSRPPDCHGLSRNATCRSRTTGSCPQARGLLPPGPRTQREEGHLAATRSAGPTTWTSPATAGAPPPELRRSSRGRTPPDRGDRLPTTTKMAPSKESGGPPRVRRDEHLRWQPAVVRPQRRRPSSWTMVVAASGQKSDTLLCCPSRAAMQRSPPSSFPPWPSGTAYEQASDSRLTLWGATLALQPANPSQRR</sequence>
<dbReference type="AlphaFoldDB" id="A0A1I2J527"/>
<accession>A0A1I2J527</accession>
<evidence type="ECO:0000313" key="2">
    <source>
        <dbReference type="EMBL" id="SFF49872.1"/>
    </source>
</evidence>
<protein>
    <submittedName>
        <fullName evidence="2">Uncharacterized protein</fullName>
    </submittedName>
</protein>
<feature type="compositionally biased region" description="Polar residues" evidence="1">
    <location>
        <begin position="147"/>
        <end position="156"/>
    </location>
</feature>
<dbReference type="Proteomes" id="UP000199645">
    <property type="component" value="Unassembled WGS sequence"/>
</dbReference>
<evidence type="ECO:0000313" key="3">
    <source>
        <dbReference type="Proteomes" id="UP000199645"/>
    </source>
</evidence>
<evidence type="ECO:0000256" key="1">
    <source>
        <dbReference type="SAM" id="MobiDB-lite"/>
    </source>
</evidence>
<reference evidence="2 3" key="1">
    <citation type="submission" date="2016-10" db="EMBL/GenBank/DDBJ databases">
        <authorList>
            <person name="de Groot N.N."/>
        </authorList>
    </citation>
    <scope>NUCLEOTIDE SEQUENCE [LARGE SCALE GENOMIC DNA]</scope>
    <source>
        <strain evidence="2 3">DSM 43019</strain>
    </source>
</reference>
<organism evidence="2 3">
    <name type="scientific">Actinoplanes philippinensis</name>
    <dbReference type="NCBI Taxonomy" id="35752"/>
    <lineage>
        <taxon>Bacteria</taxon>
        <taxon>Bacillati</taxon>
        <taxon>Actinomycetota</taxon>
        <taxon>Actinomycetes</taxon>
        <taxon>Micromonosporales</taxon>
        <taxon>Micromonosporaceae</taxon>
        <taxon>Actinoplanes</taxon>
    </lineage>
</organism>
<feature type="region of interest" description="Disordered" evidence="1">
    <location>
        <begin position="1"/>
        <end position="222"/>
    </location>
</feature>
<gene>
    <name evidence="2" type="ORF">SAMN05421541_111363</name>
</gene>
<name>A0A1I2J527_9ACTN</name>
<dbReference type="EMBL" id="FONV01000011">
    <property type="protein sequence ID" value="SFF49872.1"/>
    <property type="molecule type" value="Genomic_DNA"/>
</dbReference>
<keyword evidence="3" id="KW-1185">Reference proteome</keyword>
<feature type="compositionally biased region" description="Pro residues" evidence="1">
    <location>
        <begin position="22"/>
        <end position="38"/>
    </location>
</feature>
<feature type="compositionally biased region" description="Polar residues" evidence="1">
    <location>
        <begin position="109"/>
        <end position="121"/>
    </location>
</feature>
<proteinExistence type="predicted"/>
<dbReference type="STRING" id="35752.SAMN05421541_111363"/>